<keyword evidence="8" id="KW-0807">Transducer</keyword>
<evidence type="ECO:0000256" key="4">
    <source>
        <dbReference type="ARBA" id="ARBA00022475"/>
    </source>
</evidence>
<dbReference type="CDD" id="cd00275">
    <property type="entry name" value="C2_PLC_like"/>
    <property type="match status" value="1"/>
</dbReference>
<dbReference type="Proteomes" id="UP000639772">
    <property type="component" value="Unassembled WGS sequence"/>
</dbReference>
<dbReference type="OrthoDB" id="269822at2759"/>
<dbReference type="Pfam" id="PF00168">
    <property type="entry name" value="C2"/>
    <property type="match status" value="1"/>
</dbReference>
<dbReference type="Pfam" id="PF00387">
    <property type="entry name" value="PI-PLC-Y"/>
    <property type="match status" value="1"/>
</dbReference>
<proteinExistence type="predicted"/>
<dbReference type="SUPFAM" id="SSF47473">
    <property type="entry name" value="EF-hand"/>
    <property type="match status" value="1"/>
</dbReference>
<dbReference type="GO" id="GO:0005886">
    <property type="term" value="C:plasma membrane"/>
    <property type="evidence" value="ECO:0007669"/>
    <property type="project" value="UniProtKB-SubCell"/>
</dbReference>
<dbReference type="GO" id="GO:0051209">
    <property type="term" value="P:release of sequestered calcium ion into cytosol"/>
    <property type="evidence" value="ECO:0007669"/>
    <property type="project" value="TreeGrafter"/>
</dbReference>
<organism evidence="13 14">
    <name type="scientific">Vanilla planifolia</name>
    <name type="common">Vanilla</name>
    <dbReference type="NCBI Taxonomy" id="51239"/>
    <lineage>
        <taxon>Eukaryota</taxon>
        <taxon>Viridiplantae</taxon>
        <taxon>Streptophyta</taxon>
        <taxon>Embryophyta</taxon>
        <taxon>Tracheophyta</taxon>
        <taxon>Spermatophyta</taxon>
        <taxon>Magnoliopsida</taxon>
        <taxon>Liliopsida</taxon>
        <taxon>Asparagales</taxon>
        <taxon>Orchidaceae</taxon>
        <taxon>Vanilloideae</taxon>
        <taxon>Vanilleae</taxon>
        <taxon>Vanilla</taxon>
    </lineage>
</organism>
<protein>
    <recommendedName>
        <fullName evidence="3 9">Phosphoinositide phospholipase C</fullName>
        <ecNumber evidence="3 9">3.1.4.11</ecNumber>
    </recommendedName>
</protein>
<dbReference type="InterPro" id="IPR035892">
    <property type="entry name" value="C2_domain_sf"/>
</dbReference>
<gene>
    <name evidence="13" type="ORF">HPP92_026187</name>
</gene>
<dbReference type="GO" id="GO:0048015">
    <property type="term" value="P:phosphatidylinositol-mediated signaling"/>
    <property type="evidence" value="ECO:0007669"/>
    <property type="project" value="TreeGrafter"/>
</dbReference>
<dbReference type="PRINTS" id="PR00390">
    <property type="entry name" value="PHPHLIPASEC"/>
</dbReference>
<dbReference type="PANTHER" id="PTHR10336:SF204">
    <property type="entry name" value="PHOSPHOINOSITIDE PHOSPHOLIPASE C 4-RELATED"/>
    <property type="match status" value="1"/>
</dbReference>
<dbReference type="EC" id="3.1.4.11" evidence="3 9"/>
<dbReference type="AlphaFoldDB" id="A0A835U6K3"/>
<dbReference type="EMBL" id="JADCNM010000057">
    <property type="protein sequence ID" value="KAG0451494.1"/>
    <property type="molecule type" value="Genomic_DNA"/>
</dbReference>
<dbReference type="SMART" id="SM00239">
    <property type="entry name" value="C2"/>
    <property type="match status" value="1"/>
</dbReference>
<evidence type="ECO:0000256" key="6">
    <source>
        <dbReference type="ARBA" id="ARBA00022963"/>
    </source>
</evidence>
<evidence type="ECO:0000256" key="9">
    <source>
        <dbReference type="RuleBase" id="RU361133"/>
    </source>
</evidence>
<keyword evidence="4" id="KW-1003">Cell membrane</keyword>
<keyword evidence="5 9" id="KW-0378">Hydrolase</keyword>
<evidence type="ECO:0000259" key="11">
    <source>
        <dbReference type="PROSITE" id="PS50004"/>
    </source>
</evidence>
<evidence type="ECO:0000256" key="2">
    <source>
        <dbReference type="ARBA" id="ARBA00004202"/>
    </source>
</evidence>
<dbReference type="InterPro" id="IPR000008">
    <property type="entry name" value="C2_dom"/>
</dbReference>
<evidence type="ECO:0000256" key="10">
    <source>
        <dbReference type="SAM" id="MobiDB-lite"/>
    </source>
</evidence>
<evidence type="ECO:0000256" key="1">
    <source>
        <dbReference type="ARBA" id="ARBA00001195"/>
    </source>
</evidence>
<feature type="domain" description="C2" evidence="11">
    <location>
        <begin position="459"/>
        <end position="585"/>
    </location>
</feature>
<dbReference type="Gene3D" id="1.10.238.10">
    <property type="entry name" value="EF-hand"/>
    <property type="match status" value="1"/>
</dbReference>
<comment type="subcellular location">
    <subcellularLocation>
        <location evidence="2">Cell membrane</location>
        <topology evidence="2">Peripheral membrane protein</topology>
    </subcellularLocation>
</comment>
<accession>A0A835U6K3</accession>
<comment type="catalytic activity">
    <reaction evidence="1 9">
        <text>a 1,2-diacyl-sn-glycero-3-phospho-(1D-myo-inositol-4,5-bisphosphate) + H2O = 1D-myo-inositol 1,4,5-trisphosphate + a 1,2-diacyl-sn-glycerol + H(+)</text>
        <dbReference type="Rhea" id="RHEA:33179"/>
        <dbReference type="ChEBI" id="CHEBI:15377"/>
        <dbReference type="ChEBI" id="CHEBI:15378"/>
        <dbReference type="ChEBI" id="CHEBI:17815"/>
        <dbReference type="ChEBI" id="CHEBI:58456"/>
        <dbReference type="ChEBI" id="CHEBI:203600"/>
        <dbReference type="EC" id="3.1.4.11"/>
    </reaction>
</comment>
<dbReference type="PANTHER" id="PTHR10336">
    <property type="entry name" value="PHOSPHOINOSITIDE-SPECIFIC PHOSPHOLIPASE C FAMILY PROTEIN"/>
    <property type="match status" value="1"/>
</dbReference>
<dbReference type="InterPro" id="IPR017946">
    <property type="entry name" value="PLC-like_Pdiesterase_TIM-brl"/>
</dbReference>
<dbReference type="PROSITE" id="PS50004">
    <property type="entry name" value="C2"/>
    <property type="match status" value="1"/>
</dbReference>
<dbReference type="PROSITE" id="PS50007">
    <property type="entry name" value="PIPLC_X_DOMAIN"/>
    <property type="match status" value="1"/>
</dbReference>
<dbReference type="SMART" id="SM00149">
    <property type="entry name" value="PLCYc"/>
    <property type="match status" value="1"/>
</dbReference>
<keyword evidence="6 9" id="KW-0442">Lipid degradation</keyword>
<feature type="compositionally biased region" description="Acidic residues" evidence="10">
    <location>
        <begin position="310"/>
        <end position="326"/>
    </location>
</feature>
<evidence type="ECO:0000313" key="13">
    <source>
        <dbReference type="EMBL" id="KAG0451494.1"/>
    </source>
</evidence>
<evidence type="ECO:0000313" key="14">
    <source>
        <dbReference type="Proteomes" id="UP000639772"/>
    </source>
</evidence>
<dbReference type="GO" id="GO:0006950">
    <property type="term" value="P:response to stress"/>
    <property type="evidence" value="ECO:0007669"/>
    <property type="project" value="UniProtKB-ARBA"/>
</dbReference>
<dbReference type="InterPro" id="IPR011992">
    <property type="entry name" value="EF-hand-dom_pair"/>
</dbReference>
<dbReference type="GO" id="GO:0016042">
    <property type="term" value="P:lipid catabolic process"/>
    <property type="evidence" value="ECO:0007669"/>
    <property type="project" value="UniProtKB-KW"/>
</dbReference>
<feature type="compositionally biased region" description="Basic and acidic residues" evidence="10">
    <location>
        <begin position="261"/>
        <end position="309"/>
    </location>
</feature>
<evidence type="ECO:0000256" key="8">
    <source>
        <dbReference type="ARBA" id="ARBA00023224"/>
    </source>
</evidence>
<name>A0A835U6K3_VANPL</name>
<sequence>MGTYKYCCCFSRKFALSEAEPILEVKEAFATYAEGEGLMSPAQFLRFLTERQGDAVATEAEASGVVERIRELRHKHYLIRASRTFLTLEEFHHFLFSAELNPPIRSLVHQDMMAPLSHYYIFTGHNSYLTGNQLSSDSSDVPIINALKRGVRVIELDMWPNSKKDDVDILHGRTLTAPVSLLQCLKSIKEYAFVASPYPLVITLEDHLTGDLQAKVAKMVIQTFGDLLYYPKEESMEEFPSPEALKGRIILSTKPPKEYLEMKSQRVMDSGRQKREDVAEEDSWGKEVTDFKSELQIGDKKDEQDKYDENSNDDGDEVDDDDDDDEYNKFQQNAPPEYRNLITIRAGKPKGHLVHALRVEPDKVRRLSLSEQQLETLAVSNGTDIIRFTQKNMLRIYPKGTRVTSSNYNPMLGWMHGAQMVALNMQGHGRSLWLMHGFFRANGGCGYVRKPDFLMKIGPHGEIFNPKNVSTVKTFLKVKVYAGDGWLVDFKRTHFDNYSPPDFYVRVGIAGVPADCKMEKTRIIEDEWCPTWNQEFTFPLMVPELALLRVEVHEYDMSDKDDFAGQTCLPVSELRPGIRCVPLCSRKGIQYKSARLLMGFSFIQA</sequence>
<dbReference type="Pfam" id="PF00388">
    <property type="entry name" value="PI-PLC-X"/>
    <property type="match status" value="1"/>
</dbReference>
<dbReference type="InterPro" id="IPR000909">
    <property type="entry name" value="PLipase_C_PInositol-sp_X_dom"/>
</dbReference>
<dbReference type="PROSITE" id="PS50008">
    <property type="entry name" value="PIPLC_Y_DOMAIN"/>
    <property type="match status" value="1"/>
</dbReference>
<keyword evidence="9" id="KW-0443">Lipid metabolism</keyword>
<dbReference type="InterPro" id="IPR001192">
    <property type="entry name" value="PI-PLC_fam"/>
</dbReference>
<comment type="caution">
    <text evidence="13">The sequence shown here is derived from an EMBL/GenBank/DDBJ whole genome shotgun (WGS) entry which is preliminary data.</text>
</comment>
<evidence type="ECO:0000259" key="12">
    <source>
        <dbReference type="PROSITE" id="PS50008"/>
    </source>
</evidence>
<evidence type="ECO:0000256" key="3">
    <source>
        <dbReference type="ARBA" id="ARBA00012368"/>
    </source>
</evidence>
<feature type="domain" description="PI-PLC Y-box" evidence="12">
    <location>
        <begin position="368"/>
        <end position="454"/>
    </location>
</feature>
<dbReference type="SMART" id="SM00148">
    <property type="entry name" value="PLCXc"/>
    <property type="match status" value="1"/>
</dbReference>
<dbReference type="GO" id="GO:0004435">
    <property type="term" value="F:phosphatidylinositol-4,5-bisphosphate phospholipase C activity"/>
    <property type="evidence" value="ECO:0007669"/>
    <property type="project" value="UniProtKB-EC"/>
</dbReference>
<dbReference type="Gene3D" id="2.60.40.150">
    <property type="entry name" value="C2 domain"/>
    <property type="match status" value="1"/>
</dbReference>
<dbReference type="Gene3D" id="3.20.20.190">
    <property type="entry name" value="Phosphatidylinositol (PI) phosphodiesterase"/>
    <property type="match status" value="1"/>
</dbReference>
<feature type="region of interest" description="Disordered" evidence="10">
    <location>
        <begin position="261"/>
        <end position="339"/>
    </location>
</feature>
<dbReference type="SUPFAM" id="SSF49562">
    <property type="entry name" value="C2 domain (Calcium/lipid-binding domain, CaLB)"/>
    <property type="match status" value="1"/>
</dbReference>
<evidence type="ECO:0000256" key="7">
    <source>
        <dbReference type="ARBA" id="ARBA00023136"/>
    </source>
</evidence>
<reference evidence="13 14" key="1">
    <citation type="journal article" date="2020" name="Nat. Food">
        <title>A phased Vanilla planifolia genome enables genetic improvement of flavour and production.</title>
        <authorList>
            <person name="Hasing T."/>
            <person name="Tang H."/>
            <person name="Brym M."/>
            <person name="Khazi F."/>
            <person name="Huang T."/>
            <person name="Chambers A.H."/>
        </authorList>
    </citation>
    <scope>NUCLEOTIDE SEQUENCE [LARGE SCALE GENOMIC DNA]</scope>
    <source>
        <tissue evidence="13">Leaf</tissue>
    </source>
</reference>
<keyword evidence="7" id="KW-0472">Membrane</keyword>
<dbReference type="SUPFAM" id="SSF51695">
    <property type="entry name" value="PLC-like phosphodiesterases"/>
    <property type="match status" value="1"/>
</dbReference>
<dbReference type="FunFam" id="2.60.40.150:FF:000060">
    <property type="entry name" value="Phosphoinositide phospholipase C"/>
    <property type="match status" value="1"/>
</dbReference>
<dbReference type="InterPro" id="IPR001711">
    <property type="entry name" value="PLipase_C_Pinositol-sp_Y"/>
</dbReference>
<evidence type="ECO:0000256" key="5">
    <source>
        <dbReference type="ARBA" id="ARBA00022801"/>
    </source>
</evidence>